<protein>
    <submittedName>
        <fullName evidence="6">HlyD family secretion protein</fullName>
    </submittedName>
</protein>
<dbReference type="Gene3D" id="1.10.287.470">
    <property type="entry name" value="Helix hairpin bin"/>
    <property type="match status" value="1"/>
</dbReference>
<evidence type="ECO:0000256" key="2">
    <source>
        <dbReference type="SAM" id="SignalP"/>
    </source>
</evidence>
<gene>
    <name evidence="6" type="ORF">QFZ34_000962</name>
</gene>
<feature type="signal peptide" evidence="2">
    <location>
        <begin position="1"/>
        <end position="30"/>
    </location>
</feature>
<dbReference type="InterPro" id="IPR006143">
    <property type="entry name" value="RND_pump_MFP"/>
</dbReference>
<evidence type="ECO:0000259" key="4">
    <source>
        <dbReference type="Pfam" id="PF25954"/>
    </source>
</evidence>
<dbReference type="InterPro" id="IPR058792">
    <property type="entry name" value="Beta-barrel_RND_2"/>
</dbReference>
<evidence type="ECO:0000259" key="5">
    <source>
        <dbReference type="Pfam" id="PF25989"/>
    </source>
</evidence>
<accession>A0ABU0S769</accession>
<evidence type="ECO:0000259" key="3">
    <source>
        <dbReference type="Pfam" id="PF25917"/>
    </source>
</evidence>
<feature type="domain" description="Multidrug resistance protein MdtA-like barrel-sandwich hybrid" evidence="3">
    <location>
        <begin position="72"/>
        <end position="234"/>
    </location>
</feature>
<name>A0ABU0S769_9HYPH</name>
<dbReference type="PANTHER" id="PTHR30469:SF15">
    <property type="entry name" value="HLYD FAMILY OF SECRETION PROTEINS"/>
    <property type="match status" value="1"/>
</dbReference>
<evidence type="ECO:0000313" key="6">
    <source>
        <dbReference type="EMBL" id="MDQ0995785.1"/>
    </source>
</evidence>
<keyword evidence="7" id="KW-1185">Reference proteome</keyword>
<reference evidence="6 7" key="1">
    <citation type="submission" date="2023-07" db="EMBL/GenBank/DDBJ databases">
        <title>Comparative genomics of wheat-associated soil bacteria to identify genetic determinants of phenazine resistance.</title>
        <authorList>
            <person name="Mouncey N."/>
        </authorList>
    </citation>
    <scope>NUCLEOTIDE SEQUENCE [LARGE SCALE GENOMIC DNA]</scope>
    <source>
        <strain evidence="6 7">W4I11</strain>
    </source>
</reference>
<sequence>MNRHPHRNLRKVLFSSIVAIGFALSLPVIAAAEDTPAVASEPKAPSINVVAAGKQEMVATLTVTGTIVPRQEVAVGTDVAGLLVLELNADQGDVVKEGDILARLDKSSLEIQLAQIEAQGAQAAASIAQSEAQIVDAQIAVRQALEALERARSLSAKGFTSKAEFDNATNAHDSANAKLNTARHALVATQTQLQLVAAQKRDVMLRLEKADVRAPASGVILSRDALLGAIVSANAGPLFRIARDNDFELAGNIPEVDLPLLKAGMPVSVRVSGMEEAVAGKIRLISPEISASSRLGAVKVSLEKNPSIRPGNFARAVIELARRGGISVPLSSIVYNGPATLIQVVKNGVVESRKVKVGIRNGHSAEVLEGLAEGEEIVARAGTFVADGDRVTPVRVSAEQTGAVK</sequence>
<dbReference type="RefSeq" id="WP_307277547.1">
    <property type="nucleotide sequence ID" value="NZ_JAUSZT010000002.1"/>
</dbReference>
<comment type="similarity">
    <text evidence="1">Belongs to the membrane fusion protein (MFP) (TC 8.A.1) family.</text>
</comment>
<dbReference type="Pfam" id="PF25954">
    <property type="entry name" value="Beta-barrel_RND_2"/>
    <property type="match status" value="1"/>
</dbReference>
<dbReference type="Gene3D" id="2.40.30.170">
    <property type="match status" value="1"/>
</dbReference>
<keyword evidence="2" id="KW-0732">Signal</keyword>
<dbReference type="Proteomes" id="UP001237780">
    <property type="component" value="Unassembled WGS sequence"/>
</dbReference>
<feature type="domain" description="YknX-like C-terminal permuted SH3-like" evidence="5">
    <location>
        <begin position="326"/>
        <end position="392"/>
    </location>
</feature>
<dbReference type="PANTHER" id="PTHR30469">
    <property type="entry name" value="MULTIDRUG RESISTANCE PROTEIN MDTA"/>
    <property type="match status" value="1"/>
</dbReference>
<proteinExistence type="inferred from homology"/>
<dbReference type="Gene3D" id="2.40.50.100">
    <property type="match status" value="1"/>
</dbReference>
<organism evidence="6 7">
    <name type="scientific">Phyllobacterium ifriqiyense</name>
    <dbReference type="NCBI Taxonomy" id="314238"/>
    <lineage>
        <taxon>Bacteria</taxon>
        <taxon>Pseudomonadati</taxon>
        <taxon>Pseudomonadota</taxon>
        <taxon>Alphaproteobacteria</taxon>
        <taxon>Hyphomicrobiales</taxon>
        <taxon>Phyllobacteriaceae</taxon>
        <taxon>Phyllobacterium</taxon>
    </lineage>
</organism>
<dbReference type="EMBL" id="JAUSZT010000002">
    <property type="protein sequence ID" value="MDQ0995785.1"/>
    <property type="molecule type" value="Genomic_DNA"/>
</dbReference>
<evidence type="ECO:0000256" key="1">
    <source>
        <dbReference type="ARBA" id="ARBA00009477"/>
    </source>
</evidence>
<dbReference type="InterPro" id="IPR058637">
    <property type="entry name" value="YknX-like_C"/>
</dbReference>
<feature type="chain" id="PRO_5045960034" evidence="2">
    <location>
        <begin position="31"/>
        <end position="405"/>
    </location>
</feature>
<comment type="caution">
    <text evidence="6">The sequence shown here is derived from an EMBL/GenBank/DDBJ whole genome shotgun (WGS) entry which is preliminary data.</text>
</comment>
<dbReference type="Pfam" id="PF25917">
    <property type="entry name" value="BSH_RND"/>
    <property type="match status" value="1"/>
</dbReference>
<dbReference type="Pfam" id="PF25989">
    <property type="entry name" value="YknX_C"/>
    <property type="match status" value="1"/>
</dbReference>
<evidence type="ECO:0000313" key="7">
    <source>
        <dbReference type="Proteomes" id="UP001237780"/>
    </source>
</evidence>
<feature type="domain" description="CusB-like beta-barrel" evidence="4">
    <location>
        <begin position="252"/>
        <end position="318"/>
    </location>
</feature>
<dbReference type="SUPFAM" id="SSF111369">
    <property type="entry name" value="HlyD-like secretion proteins"/>
    <property type="match status" value="1"/>
</dbReference>
<dbReference type="Gene3D" id="2.40.420.20">
    <property type="match status" value="1"/>
</dbReference>
<dbReference type="NCBIfam" id="TIGR01730">
    <property type="entry name" value="RND_mfp"/>
    <property type="match status" value="1"/>
</dbReference>
<dbReference type="InterPro" id="IPR058625">
    <property type="entry name" value="MdtA-like_BSH"/>
</dbReference>